<feature type="compositionally biased region" description="Polar residues" evidence="1">
    <location>
        <begin position="1693"/>
        <end position="1708"/>
    </location>
</feature>
<feature type="region of interest" description="Disordered" evidence="1">
    <location>
        <begin position="1654"/>
        <end position="1710"/>
    </location>
</feature>
<name>L0AY37_THEEQ</name>
<organism evidence="2 3">
    <name type="scientific">Theileria equi strain WA</name>
    <dbReference type="NCBI Taxonomy" id="1537102"/>
    <lineage>
        <taxon>Eukaryota</taxon>
        <taxon>Sar</taxon>
        <taxon>Alveolata</taxon>
        <taxon>Apicomplexa</taxon>
        <taxon>Aconoidasida</taxon>
        <taxon>Piroplasmida</taxon>
        <taxon>Theileriidae</taxon>
        <taxon>Theileria</taxon>
    </lineage>
</organism>
<dbReference type="RefSeq" id="XP_004829490.1">
    <property type="nucleotide sequence ID" value="XM_004829433.1"/>
</dbReference>
<evidence type="ECO:0000313" key="2">
    <source>
        <dbReference type="EMBL" id="AFZ79824.1"/>
    </source>
</evidence>
<feature type="compositionally biased region" description="Polar residues" evidence="1">
    <location>
        <begin position="1665"/>
        <end position="1681"/>
    </location>
</feature>
<protein>
    <submittedName>
        <fullName evidence="2">Uncharacterized protein</fullName>
    </submittedName>
</protein>
<dbReference type="GeneID" id="15806797"/>
<gene>
    <name evidence="2" type="ORF">BEWA_026730</name>
</gene>
<evidence type="ECO:0000256" key="1">
    <source>
        <dbReference type="SAM" id="MobiDB-lite"/>
    </source>
</evidence>
<keyword evidence="3" id="KW-1185">Reference proteome</keyword>
<sequence length="1764" mass="199578">MVTLIDISKKCNKTCKCYVNQDSGVTATREENITHLDKYGCCAHNSSSKKLVLYWNNIKLETTSGIPFAQLDSVTTYYHNQYEPGSTISRPLIIRVKEGNDQHWYENAGHHVNKKWREIANIDDYPKDNNYDSSSELKKKLTEVGCRLYGYHQIDIQYTGTYDYQCPICQERVSGSVVQENHIPGVSEYTRYRHSQITEKSILTHNGKKITYKRKDNGKTYFLPIPINDVNIKNISAYYWDGDNDRDNPLLIEIGSNNGDIPFWFENIREIGEKNEKWRQLGRQESTSLSRYGDKLQEKLNFLNCYINKVVEIKFGVTKCHGSNTTQHKNRIDSVFTRILGTSLISSYEYTPSGDSRKEPFIISKFIRNYKDQEFPLDVLPLREVEKLIYYISPCDISNPFLVYVKAGGSNNWYKRTDGDTWEEDTNLKNKPLDQATNDIIQIFERTKGPLNINGCPQFVQGHGSGIQLDIAETPYEGHSKEYKDGNISIIVTKTGRDPRYRFFKNTHTATKIPFDIKRELKDNSWLGSMPKMYDVQNIFVYFWEGNPTNPILVGVTKKGELQPKYYGKGGNKWLYSYITTKSEIDALDDQNCKYNEAIPFDIKDPLSITTGNSNCLNNTSRQIISNSTFKYINENADYFLESFLIRKKNARISRVIFHKDDTNIEPPANTISQVKMYYWSRKPSEPLMVEFKPSGGDKSVWFERVSISGTVWKPINERESEAFYSGTKKSDPTQQFINKLDTVSCRISHAVKIDISKKDIYYCHDKCTSKRIIAKKANYIIPNYIVYEHTSAINGHDTFILSSIYNGGDKQDTGNIELNMNGVTKVTVYFPECNPHLPFIIRMEQSAEVNWLKRKDENKWENVTGSVKSSDILDAIKIIEGLVPITDMCKSPVLPLFIDQKNDATVGIIEKTFTLGHYVDKDFGNVVANVEEEEFEGEVYKIEDEHTSNIPIFAALKDPRSGIIIDIRKRPTNGDSEVYILDDGQVVKIEMSDDPPSSGFWKFKHTKNGEKSFKVNKVEYDNKTIDTSQLQISDNKIEYLSVWYWKHSGMLNPLFIEVKIENGEYRHIKNFGDNNWVEHTRNSSEEKNPFQGESLEQLLDDLNCKHNNAVTMNLSWTISMGRQDPYCCRCDYHGNNETERRITVREEKVPAGSIPYYKHSISGDSLKLAGIKYYENGYHAPKNRRRIKLSGQGFPLPNVTAVCTFYCKDKPVIIYVDSDKQHTAKGWYKKGSDGNNGDENWVKVSGISKDPENIRNCTDKDFKQFVKELDCSIYKECNENPQPSPQGSPGLSIPDGFGKGRTGEGLGGENDQNCYNNTVVFNVTSSLSGYIAKNSNYLKEYRRIEPTRSPDPPPGSNYEVYQYSITGPSEETKISKVTYKNHFTNINLTKHGPTSQIRFYSYPGVRDIPLMLEFLKPGGETSTFYENTNRDGTGWIEVGDDKSKNFYSGDKGNTKPTVQLSEKLDEVLCKQHGNVTINLTRDKYNDGDSYCCSTGHSRVSVTENEVSCKVSDHKSTSSITAYKHSITGSDYKLAGIYYTVGLNRRKISITGLDLPTNNSVKIYAFYCQGKDTPVLIYVKDGNDSSKPGATGWYRRQGYNSDVWIVVYNGLSNKTPDTNLNCKQWNYLVGALKIVGCENLGICNSASKSLLGLSGASPSNPPDKAQTTSSADNIPPGSQESAGKKDYGDSPESDNTSESTPDGTTEPTSEAKAIVAEAGAVATGMTLGSILGTSSGTLAGAGGLTGLGWWMFKRSKGDPWVRQI</sequence>
<evidence type="ECO:0000313" key="3">
    <source>
        <dbReference type="Proteomes" id="UP000031512"/>
    </source>
</evidence>
<feature type="region of interest" description="Disordered" evidence="1">
    <location>
        <begin position="1278"/>
        <end position="1312"/>
    </location>
</feature>
<dbReference type="EMBL" id="CP001669">
    <property type="protein sequence ID" value="AFZ79824.1"/>
    <property type="molecule type" value="Genomic_DNA"/>
</dbReference>
<dbReference type="Proteomes" id="UP000031512">
    <property type="component" value="Chromosome 1"/>
</dbReference>
<dbReference type="KEGG" id="beq:BEWA_026730"/>
<feature type="compositionally biased region" description="Gly residues" evidence="1">
    <location>
        <begin position="1298"/>
        <end position="1309"/>
    </location>
</feature>
<accession>L0AY37</accession>
<dbReference type="VEuPathDB" id="PiroplasmaDB:BEWA_026730"/>
<proteinExistence type="predicted"/>
<reference evidence="2 3" key="1">
    <citation type="journal article" date="2012" name="BMC Genomics">
        <title>Comparative genomic analysis and phylogenetic position of Theileria equi.</title>
        <authorList>
            <person name="Kappmeyer L.S."/>
            <person name="Thiagarajan M."/>
            <person name="Herndon D.R."/>
            <person name="Ramsay J.D."/>
            <person name="Caler E."/>
            <person name="Djikeng A."/>
            <person name="Gillespie J.J."/>
            <person name="Lau A.O."/>
            <person name="Roalson E.H."/>
            <person name="Silva J.C."/>
            <person name="Silva M.G."/>
            <person name="Suarez C.E."/>
            <person name="Ueti M.W."/>
            <person name="Nene V.M."/>
            <person name="Mealey R.H."/>
            <person name="Knowles D.P."/>
            <person name="Brayton K.A."/>
        </authorList>
    </citation>
    <scope>NUCLEOTIDE SEQUENCE [LARGE SCALE GENOMIC DNA]</scope>
    <source>
        <strain evidence="2 3">WA</strain>
    </source>
</reference>